<accession>A0AAE9ZV43</accession>
<feature type="domain" description="Response regulatory" evidence="2">
    <location>
        <begin position="6"/>
        <end position="122"/>
    </location>
</feature>
<dbReference type="PROSITE" id="PS50110">
    <property type="entry name" value="RESPONSE_REGULATORY"/>
    <property type="match status" value="1"/>
</dbReference>
<feature type="modified residue" description="4-aspartylphosphate" evidence="1">
    <location>
        <position position="57"/>
    </location>
</feature>
<keyword evidence="4" id="KW-1185">Reference proteome</keyword>
<dbReference type="InterPro" id="IPR011006">
    <property type="entry name" value="CheY-like_superfamily"/>
</dbReference>
<dbReference type="PANTHER" id="PTHR43228:SF1">
    <property type="entry name" value="TWO-COMPONENT RESPONSE REGULATOR ARR22"/>
    <property type="match status" value="1"/>
</dbReference>
<dbReference type="KEGG" id="slom:PXH66_20150"/>
<dbReference type="Proteomes" id="UP001218638">
    <property type="component" value="Chromosome"/>
</dbReference>
<evidence type="ECO:0000313" key="4">
    <source>
        <dbReference type="Proteomes" id="UP001218638"/>
    </source>
</evidence>
<dbReference type="SUPFAM" id="SSF52172">
    <property type="entry name" value="CheY-like"/>
    <property type="match status" value="1"/>
</dbReference>
<proteinExistence type="predicted"/>
<dbReference type="RefSeq" id="WP_330929947.1">
    <property type="nucleotide sequence ID" value="NZ_CP119075.1"/>
</dbReference>
<reference evidence="3" key="1">
    <citation type="submission" date="2023-03" db="EMBL/GenBank/DDBJ databases">
        <title>Lomoglobus Profundus gen. nov., sp. nov., a novel member of the phylum Verrucomicrobia, isolated from deep-marine sediment of South China Sea.</title>
        <authorList>
            <person name="Ahmad T."/>
            <person name="Ishaq S.E."/>
            <person name="Wang F."/>
        </authorList>
    </citation>
    <scope>NUCLEOTIDE SEQUENCE</scope>
    <source>
        <strain evidence="3">LMO-M01</strain>
    </source>
</reference>
<keyword evidence="1" id="KW-0597">Phosphoprotein</keyword>
<dbReference type="AlphaFoldDB" id="A0AAE9ZV43"/>
<evidence type="ECO:0000313" key="3">
    <source>
        <dbReference type="EMBL" id="WED64662.1"/>
    </source>
</evidence>
<evidence type="ECO:0000256" key="1">
    <source>
        <dbReference type="PROSITE-ProRule" id="PRU00169"/>
    </source>
</evidence>
<dbReference type="GO" id="GO:0000160">
    <property type="term" value="P:phosphorelay signal transduction system"/>
    <property type="evidence" value="ECO:0007669"/>
    <property type="project" value="InterPro"/>
</dbReference>
<dbReference type="PANTHER" id="PTHR43228">
    <property type="entry name" value="TWO-COMPONENT RESPONSE REGULATOR"/>
    <property type="match status" value="1"/>
</dbReference>
<dbReference type="EMBL" id="CP119075">
    <property type="protein sequence ID" value="WED64662.1"/>
    <property type="molecule type" value="Genomic_DNA"/>
</dbReference>
<dbReference type="InterPro" id="IPR001789">
    <property type="entry name" value="Sig_transdc_resp-reg_receiver"/>
</dbReference>
<sequence length="129" mass="13987">MPLVNKVLLVDDEVHIRKYIGLVVKSAFPGVTVIDASNGHEATEIYETEKPDLVLMDINMPVRDGIETLGDLMAIDEDAVIVMLTSVSTRSAVEKASALGAAGYILKDTPREEISNSLLELADEIFGED</sequence>
<organism evidence="3 4">
    <name type="scientific">Synoicihabitans lomoniglobus</name>
    <dbReference type="NCBI Taxonomy" id="2909285"/>
    <lineage>
        <taxon>Bacteria</taxon>
        <taxon>Pseudomonadati</taxon>
        <taxon>Verrucomicrobiota</taxon>
        <taxon>Opitutia</taxon>
        <taxon>Opitutales</taxon>
        <taxon>Opitutaceae</taxon>
        <taxon>Synoicihabitans</taxon>
    </lineage>
</organism>
<name>A0AAE9ZV43_9BACT</name>
<dbReference type="Gene3D" id="3.40.50.2300">
    <property type="match status" value="1"/>
</dbReference>
<dbReference type="Pfam" id="PF00072">
    <property type="entry name" value="Response_reg"/>
    <property type="match status" value="1"/>
</dbReference>
<dbReference type="SMART" id="SM00448">
    <property type="entry name" value="REC"/>
    <property type="match status" value="1"/>
</dbReference>
<evidence type="ECO:0000259" key="2">
    <source>
        <dbReference type="PROSITE" id="PS50110"/>
    </source>
</evidence>
<dbReference type="InterPro" id="IPR052048">
    <property type="entry name" value="ST_Response_Regulator"/>
</dbReference>
<gene>
    <name evidence="3" type="ORF">PXH66_20150</name>
</gene>
<protein>
    <submittedName>
        <fullName evidence="3">Response regulator</fullName>
    </submittedName>
</protein>